<evidence type="ECO:0000256" key="6">
    <source>
        <dbReference type="ARBA" id="ARBA00022842"/>
    </source>
</evidence>
<keyword evidence="2" id="KW-1277">Toxin-antitoxin system</keyword>
<dbReference type="EMBL" id="SZQL01000002">
    <property type="protein sequence ID" value="TKK70894.1"/>
    <property type="molecule type" value="Genomic_DNA"/>
</dbReference>
<dbReference type="RefSeq" id="WP_137260493.1">
    <property type="nucleotide sequence ID" value="NZ_SZQL01000002.1"/>
</dbReference>
<evidence type="ECO:0000256" key="7">
    <source>
        <dbReference type="ARBA" id="ARBA00038093"/>
    </source>
</evidence>
<name>A0A4U3L8U8_9BACT</name>
<dbReference type="InterPro" id="IPR002716">
    <property type="entry name" value="PIN_dom"/>
</dbReference>
<dbReference type="PANTHER" id="PTHR33653">
    <property type="entry name" value="RIBONUCLEASE VAPC2"/>
    <property type="match status" value="1"/>
</dbReference>
<dbReference type="Pfam" id="PF01850">
    <property type="entry name" value="PIN"/>
    <property type="match status" value="1"/>
</dbReference>
<comment type="caution">
    <text evidence="9">The sequence shown here is derived from an EMBL/GenBank/DDBJ whole genome shotgun (WGS) entry which is preliminary data.</text>
</comment>
<dbReference type="OrthoDB" id="5368631at2"/>
<keyword evidence="4" id="KW-0479">Metal-binding</keyword>
<dbReference type="InterPro" id="IPR029060">
    <property type="entry name" value="PIN-like_dom_sf"/>
</dbReference>
<dbReference type="GO" id="GO:0016787">
    <property type="term" value="F:hydrolase activity"/>
    <property type="evidence" value="ECO:0007669"/>
    <property type="project" value="UniProtKB-KW"/>
</dbReference>
<sequence>MAKSTRVRIVDTDRLIKIYRGDKEKQKVIAPIQDHLAISFIMAIELMAGAKTIKKQYKVAKTLKAYELIEASPMISKTALVLSRRYGMLHTIGVADMLIAATAIVSDLPLYTDNIQDYNFIDGLVLYKPAQ</sequence>
<evidence type="ECO:0000313" key="10">
    <source>
        <dbReference type="Proteomes" id="UP000305848"/>
    </source>
</evidence>
<gene>
    <name evidence="9" type="ORF">FC093_04150</name>
</gene>
<dbReference type="GO" id="GO:0004518">
    <property type="term" value="F:nuclease activity"/>
    <property type="evidence" value="ECO:0007669"/>
    <property type="project" value="UniProtKB-KW"/>
</dbReference>
<keyword evidence="3" id="KW-0540">Nuclease</keyword>
<comment type="similarity">
    <text evidence="7">Belongs to the PINc/VapC protein family.</text>
</comment>
<evidence type="ECO:0000313" key="9">
    <source>
        <dbReference type="EMBL" id="TKK70894.1"/>
    </source>
</evidence>
<evidence type="ECO:0000256" key="2">
    <source>
        <dbReference type="ARBA" id="ARBA00022649"/>
    </source>
</evidence>
<accession>A0A4U3L8U8</accession>
<dbReference type="PANTHER" id="PTHR33653:SF1">
    <property type="entry name" value="RIBONUCLEASE VAPC2"/>
    <property type="match status" value="1"/>
</dbReference>
<dbReference type="AlphaFoldDB" id="A0A4U3L8U8"/>
<dbReference type="GO" id="GO:0046872">
    <property type="term" value="F:metal ion binding"/>
    <property type="evidence" value="ECO:0007669"/>
    <property type="project" value="UniProtKB-KW"/>
</dbReference>
<feature type="domain" description="PIN" evidence="8">
    <location>
        <begin position="9"/>
        <end position="112"/>
    </location>
</feature>
<evidence type="ECO:0000256" key="4">
    <source>
        <dbReference type="ARBA" id="ARBA00022723"/>
    </source>
</evidence>
<proteinExistence type="inferred from homology"/>
<dbReference type="InterPro" id="IPR050556">
    <property type="entry name" value="Type_II_TA_system_RNase"/>
</dbReference>
<evidence type="ECO:0000256" key="3">
    <source>
        <dbReference type="ARBA" id="ARBA00022722"/>
    </source>
</evidence>
<evidence type="ECO:0000256" key="1">
    <source>
        <dbReference type="ARBA" id="ARBA00001946"/>
    </source>
</evidence>
<dbReference type="Proteomes" id="UP000305848">
    <property type="component" value="Unassembled WGS sequence"/>
</dbReference>
<comment type="cofactor">
    <cofactor evidence="1">
        <name>Mg(2+)</name>
        <dbReference type="ChEBI" id="CHEBI:18420"/>
    </cofactor>
</comment>
<dbReference type="SUPFAM" id="SSF88723">
    <property type="entry name" value="PIN domain-like"/>
    <property type="match status" value="1"/>
</dbReference>
<dbReference type="Gene3D" id="3.40.50.1010">
    <property type="entry name" value="5'-nuclease"/>
    <property type="match status" value="1"/>
</dbReference>
<protein>
    <submittedName>
        <fullName evidence="9">Type II toxin-antitoxin system VapC family toxin</fullName>
    </submittedName>
</protein>
<evidence type="ECO:0000256" key="5">
    <source>
        <dbReference type="ARBA" id="ARBA00022801"/>
    </source>
</evidence>
<keyword evidence="6" id="KW-0460">Magnesium</keyword>
<keyword evidence="10" id="KW-1185">Reference proteome</keyword>
<organism evidence="9 10">
    <name type="scientific">Ilyomonas limi</name>
    <dbReference type="NCBI Taxonomy" id="2575867"/>
    <lineage>
        <taxon>Bacteria</taxon>
        <taxon>Pseudomonadati</taxon>
        <taxon>Bacteroidota</taxon>
        <taxon>Chitinophagia</taxon>
        <taxon>Chitinophagales</taxon>
        <taxon>Chitinophagaceae</taxon>
        <taxon>Ilyomonas</taxon>
    </lineage>
</organism>
<keyword evidence="5" id="KW-0378">Hydrolase</keyword>
<reference evidence="9 10" key="1">
    <citation type="submission" date="2019-05" db="EMBL/GenBank/DDBJ databases">
        <title>Panacibacter sp. strain 17mud1-8 Genome sequencing and assembly.</title>
        <authorList>
            <person name="Chhetri G."/>
        </authorList>
    </citation>
    <scope>NUCLEOTIDE SEQUENCE [LARGE SCALE GENOMIC DNA]</scope>
    <source>
        <strain evidence="9 10">17mud1-8</strain>
    </source>
</reference>
<evidence type="ECO:0000259" key="8">
    <source>
        <dbReference type="Pfam" id="PF01850"/>
    </source>
</evidence>